<reference evidence="1 2" key="1">
    <citation type="submission" date="2019-03" db="EMBL/GenBank/DDBJ databases">
        <title>Draft genome sequences of novel Actinobacteria.</title>
        <authorList>
            <person name="Sahin N."/>
            <person name="Ay H."/>
            <person name="Saygin H."/>
        </authorList>
    </citation>
    <scope>NUCLEOTIDE SEQUENCE [LARGE SCALE GENOMIC DNA]</scope>
    <source>
        <strain evidence="1 2">DSM 45347</strain>
    </source>
</reference>
<dbReference type="InterPro" id="IPR011032">
    <property type="entry name" value="GroES-like_sf"/>
</dbReference>
<feature type="non-terminal residue" evidence="1">
    <location>
        <position position="1"/>
    </location>
</feature>
<dbReference type="Proteomes" id="UP000295431">
    <property type="component" value="Unassembled WGS sequence"/>
</dbReference>
<comment type="caution">
    <text evidence="1">The sequence shown here is derived from an EMBL/GenBank/DDBJ whole genome shotgun (WGS) entry which is preliminary data.</text>
</comment>
<proteinExistence type="predicted"/>
<dbReference type="SUPFAM" id="SSF50129">
    <property type="entry name" value="GroES-like"/>
    <property type="match status" value="1"/>
</dbReference>
<evidence type="ECO:0000313" key="1">
    <source>
        <dbReference type="EMBL" id="TDC00995.1"/>
    </source>
</evidence>
<keyword evidence="2" id="KW-1185">Reference proteome</keyword>
<gene>
    <name evidence="1" type="ORF">E1284_40435</name>
</gene>
<evidence type="ECO:0000313" key="2">
    <source>
        <dbReference type="Proteomes" id="UP000295431"/>
    </source>
</evidence>
<sequence length="68" mass="7639">LVAEERTLRGSYLGSCVPRRDVPRFIAMYRNGTLPVDALLSGRLPLDDINEGFDHLHTAKAVRQIVTF</sequence>
<protein>
    <submittedName>
        <fullName evidence="1">Alcohol dehydrogenase</fullName>
    </submittedName>
</protein>
<dbReference type="Gene3D" id="3.90.180.10">
    <property type="entry name" value="Medium-chain alcohol dehydrogenases, catalytic domain"/>
    <property type="match status" value="1"/>
</dbReference>
<name>A0A4R4MXQ6_9ACTN</name>
<dbReference type="EMBL" id="SMJW01000510">
    <property type="protein sequence ID" value="TDC00995.1"/>
    <property type="molecule type" value="Genomic_DNA"/>
</dbReference>
<accession>A0A4R4MXQ6</accession>
<dbReference type="AlphaFoldDB" id="A0A4R4MXQ6"/>
<organism evidence="1 2">
    <name type="scientific">Actinomadura bangladeshensis</name>
    <dbReference type="NCBI Taxonomy" id="453573"/>
    <lineage>
        <taxon>Bacteria</taxon>
        <taxon>Bacillati</taxon>
        <taxon>Actinomycetota</taxon>
        <taxon>Actinomycetes</taxon>
        <taxon>Streptosporangiales</taxon>
        <taxon>Thermomonosporaceae</taxon>
        <taxon>Actinomadura</taxon>
    </lineage>
</organism>